<dbReference type="Proteomes" id="UP000051166">
    <property type="component" value="Unassembled WGS sequence"/>
</dbReference>
<protein>
    <recommendedName>
        <fullName evidence="4">Malonyl CoA-acyl carrier protein transacylase</fullName>
        <ecNumber evidence="4">2.3.1.39</ecNumber>
    </recommendedName>
</protein>
<gene>
    <name evidence="7" type="ORF">FD50_GL001498</name>
</gene>
<dbReference type="PANTHER" id="PTHR42681">
    <property type="entry name" value="MALONYL-COA-ACYL CARRIER PROTEIN TRANSACYLASE, MITOCHONDRIAL"/>
    <property type="match status" value="1"/>
</dbReference>
<dbReference type="GeneID" id="98308794"/>
<dbReference type="EMBL" id="AZFQ01000052">
    <property type="protein sequence ID" value="KRL97513.1"/>
    <property type="molecule type" value="Genomic_DNA"/>
</dbReference>
<dbReference type="SUPFAM" id="SSF52151">
    <property type="entry name" value="FabD/lysophospholipase-like"/>
    <property type="match status" value="1"/>
</dbReference>
<dbReference type="InterPro" id="IPR024925">
    <property type="entry name" value="Malonyl_CoA-ACP_transAc"/>
</dbReference>
<dbReference type="GO" id="GO:0004314">
    <property type="term" value="F:[acyl-carrier-protein] S-malonyltransferase activity"/>
    <property type="evidence" value="ECO:0007669"/>
    <property type="project" value="UniProtKB-EC"/>
</dbReference>
<feature type="active site" evidence="5">
    <location>
        <position position="201"/>
    </location>
</feature>
<comment type="caution">
    <text evidence="7">The sequence shown here is derived from an EMBL/GenBank/DDBJ whole genome shotgun (WGS) entry which is preliminary data.</text>
</comment>
<accession>A0A0R1UWA0</accession>
<dbReference type="PATRIC" id="fig|1423801.4.peg.1536"/>
<evidence type="ECO:0000313" key="7">
    <source>
        <dbReference type="EMBL" id="KRL97513.1"/>
    </source>
</evidence>
<feature type="domain" description="Malonyl-CoA:ACP transacylase (MAT)" evidence="6">
    <location>
        <begin position="6"/>
        <end position="303"/>
    </location>
</feature>
<dbReference type="InterPro" id="IPR001227">
    <property type="entry name" value="Ac_transferase_dom_sf"/>
</dbReference>
<proteinExistence type="inferred from homology"/>
<organism evidence="7 8">
    <name type="scientific">Liquorilactobacillus satsumensis DSM 16230 = JCM 12392</name>
    <dbReference type="NCBI Taxonomy" id="1423801"/>
    <lineage>
        <taxon>Bacteria</taxon>
        <taxon>Bacillati</taxon>
        <taxon>Bacillota</taxon>
        <taxon>Bacilli</taxon>
        <taxon>Lactobacillales</taxon>
        <taxon>Lactobacillaceae</taxon>
        <taxon>Liquorilactobacillus</taxon>
    </lineage>
</organism>
<evidence type="ECO:0000256" key="4">
    <source>
        <dbReference type="PIRNR" id="PIRNR000446"/>
    </source>
</evidence>
<comment type="catalytic activity">
    <reaction evidence="3 4">
        <text>holo-[ACP] + malonyl-CoA = malonyl-[ACP] + CoA</text>
        <dbReference type="Rhea" id="RHEA:41792"/>
        <dbReference type="Rhea" id="RHEA-COMP:9623"/>
        <dbReference type="Rhea" id="RHEA-COMP:9685"/>
        <dbReference type="ChEBI" id="CHEBI:57287"/>
        <dbReference type="ChEBI" id="CHEBI:57384"/>
        <dbReference type="ChEBI" id="CHEBI:64479"/>
        <dbReference type="ChEBI" id="CHEBI:78449"/>
        <dbReference type="EC" id="2.3.1.39"/>
    </reaction>
</comment>
<name>A0A0R1UWA0_9LACO</name>
<keyword evidence="1 4" id="KW-0808">Transferase</keyword>
<dbReference type="InterPro" id="IPR016036">
    <property type="entry name" value="Malonyl_transacylase_ACP-bd"/>
</dbReference>
<dbReference type="FunFam" id="3.30.70.250:FF:000001">
    <property type="entry name" value="Malonyl CoA-acyl carrier protein transacylase"/>
    <property type="match status" value="1"/>
</dbReference>
<dbReference type="OrthoDB" id="9805460at2"/>
<dbReference type="GO" id="GO:0005829">
    <property type="term" value="C:cytosol"/>
    <property type="evidence" value="ECO:0007669"/>
    <property type="project" value="TreeGrafter"/>
</dbReference>
<evidence type="ECO:0000259" key="6">
    <source>
        <dbReference type="SMART" id="SM00827"/>
    </source>
</evidence>
<dbReference type="Gene3D" id="3.30.70.250">
    <property type="entry name" value="Malonyl-CoA ACP transacylase, ACP-binding"/>
    <property type="match status" value="1"/>
</dbReference>
<dbReference type="RefSeq" id="WP_056961291.1">
    <property type="nucleotide sequence ID" value="NZ_AZFQ01000052.1"/>
</dbReference>
<dbReference type="InterPro" id="IPR014043">
    <property type="entry name" value="Acyl_transferase_dom"/>
</dbReference>
<dbReference type="AlphaFoldDB" id="A0A0R1UWA0"/>
<comment type="similarity">
    <text evidence="4">Belongs to the fabD family.</text>
</comment>
<dbReference type="EC" id="2.3.1.39" evidence="4"/>
<evidence type="ECO:0000256" key="3">
    <source>
        <dbReference type="ARBA" id="ARBA00048462"/>
    </source>
</evidence>
<dbReference type="GO" id="GO:0006633">
    <property type="term" value="P:fatty acid biosynthetic process"/>
    <property type="evidence" value="ECO:0007669"/>
    <property type="project" value="TreeGrafter"/>
</dbReference>
<dbReference type="SMART" id="SM00827">
    <property type="entry name" value="PKS_AT"/>
    <property type="match status" value="1"/>
</dbReference>
<dbReference type="Gene3D" id="3.40.366.10">
    <property type="entry name" value="Malonyl-Coenzyme A Acyl Carrier Protein, domain 2"/>
    <property type="match status" value="1"/>
</dbReference>
<dbReference type="Pfam" id="PF00698">
    <property type="entry name" value="Acyl_transf_1"/>
    <property type="match status" value="1"/>
</dbReference>
<dbReference type="SUPFAM" id="SSF55048">
    <property type="entry name" value="Probable ACP-binding domain of malonyl-CoA ACP transacylase"/>
    <property type="match status" value="1"/>
</dbReference>
<evidence type="ECO:0000313" key="8">
    <source>
        <dbReference type="Proteomes" id="UP000051166"/>
    </source>
</evidence>
<evidence type="ECO:0000256" key="2">
    <source>
        <dbReference type="ARBA" id="ARBA00023315"/>
    </source>
</evidence>
<keyword evidence="8" id="KW-1185">Reference proteome</keyword>
<evidence type="ECO:0000256" key="1">
    <source>
        <dbReference type="ARBA" id="ARBA00022679"/>
    </source>
</evidence>
<feature type="active site" evidence="5">
    <location>
        <position position="91"/>
    </location>
</feature>
<dbReference type="InterPro" id="IPR050858">
    <property type="entry name" value="Mal-CoA-ACP_Trans/PKS_FabD"/>
</dbReference>
<dbReference type="PIRSF" id="PIRSF000446">
    <property type="entry name" value="Mct"/>
    <property type="match status" value="1"/>
</dbReference>
<dbReference type="InterPro" id="IPR016035">
    <property type="entry name" value="Acyl_Trfase/lysoPLipase"/>
</dbReference>
<keyword evidence="2 4" id="KW-0012">Acyltransferase</keyword>
<dbReference type="STRING" id="1423801.FD50_GL001498"/>
<sequence>MKIGFLFSGQGAQFSSMGLDLYQHDQEYRTTIDHFSEVLDLDLLKIYQNEAGQLSQTEYVQPAIVAMSLGINRMLTRDFPMLDVAGMLGLSLGEYAALIAAKAFSPEDGIAVLKDRARFMQNDADETKGEMAAVIKADPVLVAKLCDEASHADEVVSVANYNTPKQLVIGGHAAAVERALSLFEENKIKRVIPLKVSGAFHTPLFQKTSFLMERRLADVAVQETSVPVISNTTVQPFEKKTLKQILAQQVISPTHFGDCLQFMVKHSGVETVVELGPGKTLCKFAKQIDRNLNCYHIDSLESYQKFKDANRG</sequence>
<evidence type="ECO:0000256" key="5">
    <source>
        <dbReference type="PIRSR" id="PIRSR000446-1"/>
    </source>
</evidence>
<reference evidence="7 8" key="1">
    <citation type="journal article" date="2015" name="Genome Announc.">
        <title>Expanding the biotechnology potential of lactobacilli through comparative genomics of 213 strains and associated genera.</title>
        <authorList>
            <person name="Sun Z."/>
            <person name="Harris H.M."/>
            <person name="McCann A."/>
            <person name="Guo C."/>
            <person name="Argimon S."/>
            <person name="Zhang W."/>
            <person name="Yang X."/>
            <person name="Jeffery I.B."/>
            <person name="Cooney J.C."/>
            <person name="Kagawa T.F."/>
            <person name="Liu W."/>
            <person name="Song Y."/>
            <person name="Salvetti E."/>
            <person name="Wrobel A."/>
            <person name="Rasinkangas P."/>
            <person name="Parkhill J."/>
            <person name="Rea M.C."/>
            <person name="O'Sullivan O."/>
            <person name="Ritari J."/>
            <person name="Douillard F.P."/>
            <person name="Paul Ross R."/>
            <person name="Yang R."/>
            <person name="Briner A.E."/>
            <person name="Felis G.E."/>
            <person name="de Vos W.M."/>
            <person name="Barrangou R."/>
            <person name="Klaenhammer T.R."/>
            <person name="Caufield P.W."/>
            <person name="Cui Y."/>
            <person name="Zhang H."/>
            <person name="O'Toole P.W."/>
        </authorList>
    </citation>
    <scope>NUCLEOTIDE SEQUENCE [LARGE SCALE GENOMIC DNA]</scope>
    <source>
        <strain evidence="7 8">DSM 16230</strain>
    </source>
</reference>
<dbReference type="PANTHER" id="PTHR42681:SF1">
    <property type="entry name" value="MALONYL-COA-ACYL CARRIER PROTEIN TRANSACYLASE, MITOCHONDRIAL"/>
    <property type="match status" value="1"/>
</dbReference>